<evidence type="ECO:0000313" key="4">
    <source>
        <dbReference type="Proteomes" id="UP000036027"/>
    </source>
</evidence>
<sequence length="799" mass="89856">MKTVLALAGFGMPVVAAAADIQSEREHWAAYARTGEAQLAEAVSALQRLYEQSSDARVRADLTALLLRQGRQGDALAVCPSCTPADYRTDELENLAKAARDSRQFEKALSLYQILQQRDPKQKIGWLGGALTSVELGDYTAAQNHIAAYRKRFGNDRDIGAAEDYLKLETQSLAERMGVLQSRLKQSPGDKNTVVELYRTATGLHAYPMLEQLLTDYPQFFNQKDRMWLTYTESVSHLRASREAMSHQNSLQAFQALGEVVEQSEPGSELYLRALRDRVVAGVMIGRYRQAQKDYQKLERWGEQPDFVRDAYAQALSAEGSPHRAARIYQEIAARQDAAEGQVTTEIVEKQVQTSADLGLYSRAQEELTRLNPSGKKMVPDFTHTSEVKNPYFDKQYFWQVRLEAWNGNMKAAIRMMDRWLAEHPADPWAMILRGELAQWNGRNDEAEKWFAEAMPWIPPDSRVWVQTNRGSILMNNGNWAGVKEMAAGIDRNDPDYKGFWQRYDEARAARLSISGGVNKTTSPSDSGNEWSQNATLYSPRSEGGHRAYITQQSGFVPNHGNELRYGRIGAGGEFSLYPFTVNIESGRGTQLNDKAYVSAGVGYRHNQNWSFHARAATNSANTPTKAWEQGVYANEYGISANYTHSGVTRAGFGLGVLAFDDGNRRRSGYVWLSQDIWQHNRWRIGGSLWADFSRNDEIAGTYYYNPKSSKTLSGDLGLTYSLPLDNNIRFSQTLGVGAGRYWQAGELAENTWMVKLGHDWSLGKRLGVSYEAGRKKTVYDGEAEYQNFGNIGVNFRFE</sequence>
<dbReference type="Gene3D" id="1.25.40.10">
    <property type="entry name" value="Tetratricopeptide repeat domain"/>
    <property type="match status" value="2"/>
</dbReference>
<dbReference type="Pfam" id="PF14559">
    <property type="entry name" value="TPR_19"/>
    <property type="match status" value="1"/>
</dbReference>
<evidence type="ECO:0000313" key="3">
    <source>
        <dbReference type="EMBL" id="KLT73959.1"/>
    </source>
</evidence>
<evidence type="ECO:0000256" key="1">
    <source>
        <dbReference type="SAM" id="SignalP"/>
    </source>
</evidence>
<dbReference type="AlphaFoldDB" id="A0A0J0YV35"/>
<dbReference type="EMBL" id="JTDO01000001">
    <property type="protein sequence ID" value="KLT73959.1"/>
    <property type="molecule type" value="Genomic_DNA"/>
</dbReference>
<dbReference type="InterPro" id="IPR049003">
    <property type="entry name" value="PgaA_barrel"/>
</dbReference>
<dbReference type="SUPFAM" id="SSF48452">
    <property type="entry name" value="TPR-like"/>
    <property type="match status" value="1"/>
</dbReference>
<gene>
    <name evidence="3" type="ORF">PL75_00685</name>
</gene>
<keyword evidence="4" id="KW-1185">Reference proteome</keyword>
<feature type="signal peptide" evidence="1">
    <location>
        <begin position="1"/>
        <end position="18"/>
    </location>
</feature>
<feature type="domain" description="PgaA membrane beta barrel" evidence="2">
    <location>
        <begin position="511"/>
        <end position="798"/>
    </location>
</feature>
<dbReference type="Proteomes" id="UP000036027">
    <property type="component" value="Unassembled WGS sequence"/>
</dbReference>
<dbReference type="PATRIC" id="fig|1470200.3.peg.162"/>
<accession>A0A0J0YV35</accession>
<feature type="chain" id="PRO_5005246817" description="PgaA membrane beta barrel domain-containing protein" evidence="1">
    <location>
        <begin position="19"/>
        <end position="799"/>
    </location>
</feature>
<dbReference type="NCBIfam" id="TIGR03939">
    <property type="entry name" value="PGA_TPR_OMP"/>
    <property type="match status" value="1"/>
</dbReference>
<comment type="caution">
    <text evidence="3">The sequence shown here is derived from an EMBL/GenBank/DDBJ whole genome shotgun (WGS) entry which is preliminary data.</text>
</comment>
<evidence type="ECO:0000259" key="2">
    <source>
        <dbReference type="Pfam" id="PF21197"/>
    </source>
</evidence>
<dbReference type="Pfam" id="PF21197">
    <property type="entry name" value="PgaA_barrel"/>
    <property type="match status" value="1"/>
</dbReference>
<dbReference type="InterPro" id="IPR023870">
    <property type="entry name" value="PGA_export_porin_PgaA"/>
</dbReference>
<dbReference type="InterPro" id="IPR011990">
    <property type="entry name" value="TPR-like_helical_dom_sf"/>
</dbReference>
<protein>
    <recommendedName>
        <fullName evidence="2">PgaA membrane beta barrel domain-containing protein</fullName>
    </recommendedName>
</protein>
<organism evidence="3 4">
    <name type="scientific">Neisseria arctica</name>
    <dbReference type="NCBI Taxonomy" id="1470200"/>
    <lineage>
        <taxon>Bacteria</taxon>
        <taxon>Pseudomonadati</taxon>
        <taxon>Pseudomonadota</taxon>
        <taxon>Betaproteobacteria</taxon>
        <taxon>Neisseriales</taxon>
        <taxon>Neisseriaceae</taxon>
        <taxon>Neisseria</taxon>
    </lineage>
</organism>
<dbReference type="STRING" id="1470200.PL75_00685"/>
<proteinExistence type="predicted"/>
<name>A0A0J0YV35_9NEIS</name>
<reference evidence="3 4" key="1">
    <citation type="submission" date="2014-11" db="EMBL/GenBank/DDBJ databases">
        <title>Genome of a novel goose pathogen.</title>
        <authorList>
            <person name="Hansen C.M."/>
            <person name="Hueffer K."/>
            <person name="Choi S.C."/>
        </authorList>
    </citation>
    <scope>NUCLEOTIDE SEQUENCE [LARGE SCALE GENOMIC DNA]</scope>
    <source>
        <strain evidence="3 4">KH1503</strain>
    </source>
</reference>
<dbReference type="GO" id="GO:1901515">
    <property type="term" value="F:poly-beta-1,6-N-acetyl-D-glucosamine transmembrane transporter activity"/>
    <property type="evidence" value="ECO:0007669"/>
    <property type="project" value="InterPro"/>
</dbReference>
<keyword evidence="1" id="KW-0732">Signal</keyword>